<sequence length="1128" mass="123407">MVTHQGARHGMYTRSADKSLPDLPHFSIESHQRHMDEDESCPSPTIHKYGEVRLSPRHTRPRLPQFQQSKRWPKVHNRGRIAPDPIPPVSPSPAEPAAETEDRVLTMREASFEQQRATKKPLLQATGSQRSARPRITSDSSVELQDGGLCRSASPHCWQTVKATVTMAPPTTTKKRRRSRSRGRKVTPTKHREVKFLRGSDRVAIPGTVRVAQPVKSQRPSITSKQLPLLPTESQTPQEEYRDSRALAGFDQQRPPSPVPSLHDPEKDSRFSLECRELLRSMNFNQDWLLPAASVLPAVGPKSQTLPSLLSAKLNGDHSRQNMSFQDALTKLSPPDRMRGQRTVPDITITTTDSPQKTLRRPEAPARASSKTVSNLVSILQMARAKPSANASVSKGQSVSSSRQAPRDASPVGRSNVNRSFLRMPSTGSTTGQTLRSPRSAMSVDTLAKIEAQVQSGTSATVNDLQKLPSISSESRHSGPPSIPPERPLPALPAGTVRGASPRHSNESSRSGKRTQAAAAPMILSPSTIRVVGQSPPTEAVPPSTMGEALDSIGKRRAAEDKIKWPNRKSTDISSLISRQSTDSGISTKSSRNLRHSISSARADKVKEKRMRDLATSRNQSPKSDRPTSSESVHHSSDSAHHQTTTPPTSFDRPTPGEAQDGIDQLDQFPAVPASRPSSSLANVPVVSHSRGQSYNSLTSPVRRLSRKGATGKPVQVLGQSNIFVVVDSDPVTARFRAGAMSPTPSIGGNAGGRPCSPLKPREKRGPSSLREVATQPVSPARSHKYNSSIQGEQFEASAEPVSSPRKVKRHARHQSLQQSSSSDESTPASGPRKSPHRASRRPIKRRRWNSGDISLIKTLHENLEDYYGTIMKQEERIRWQANQIRMMIRVIAPMNRARGIKGPHLDDVVETSPGEDDEYISQQYARSLTSGLRPRRQQRQPSSGSPMGRVSKERVTKPGQGHRRYNSGGNNSTASGSGAMSPRSTNKPSADDASMTDPRDYDLAALPVSGLRKVAPMQHGKENQPPTTSMVSGIYGGETLPAKALHHPPPVSTEIPRGRLPEEMSFLSPSSAGARYGYQPSFLHVDEEEEPEDSEDGRRRNSARLSVNHVLTSTDQMDKALEEFAYI</sequence>
<feature type="compositionally biased region" description="Polar residues" evidence="1">
    <location>
        <begin position="125"/>
        <end position="143"/>
    </location>
</feature>
<gene>
    <name evidence="2" type="ORF">PV05_10422</name>
</gene>
<feature type="compositionally biased region" description="Polar residues" evidence="1">
    <location>
        <begin position="572"/>
        <end position="600"/>
    </location>
</feature>
<feature type="region of interest" description="Disordered" evidence="1">
    <location>
        <begin position="1084"/>
        <end position="1104"/>
    </location>
</feature>
<feature type="region of interest" description="Disordered" evidence="1">
    <location>
        <begin position="67"/>
        <end position="147"/>
    </location>
</feature>
<protein>
    <submittedName>
        <fullName evidence="2">Uncharacterized protein</fullName>
    </submittedName>
</protein>
<keyword evidence="3" id="KW-1185">Reference proteome</keyword>
<feature type="region of interest" description="Disordered" evidence="1">
    <location>
        <begin position="900"/>
        <end position="999"/>
    </location>
</feature>
<proteinExistence type="predicted"/>
<feature type="compositionally biased region" description="Polar residues" evidence="1">
    <location>
        <begin position="426"/>
        <end position="437"/>
    </location>
</feature>
<feature type="region of interest" description="Disordered" evidence="1">
    <location>
        <begin position="1"/>
        <end position="24"/>
    </location>
</feature>
<feature type="region of interest" description="Disordered" evidence="1">
    <location>
        <begin position="213"/>
        <end position="242"/>
    </location>
</feature>
<feature type="compositionally biased region" description="Polar residues" evidence="1">
    <location>
        <begin position="215"/>
        <end position="238"/>
    </location>
</feature>
<feature type="compositionally biased region" description="Basic residues" evidence="1">
    <location>
        <begin position="173"/>
        <end position="189"/>
    </location>
</feature>
<feature type="region of interest" description="Disordered" evidence="1">
    <location>
        <begin position="385"/>
        <end position="441"/>
    </location>
</feature>
<dbReference type="EMBL" id="KN847322">
    <property type="protein sequence ID" value="KIW51736.1"/>
    <property type="molecule type" value="Genomic_DNA"/>
</dbReference>
<dbReference type="OrthoDB" id="4144187at2759"/>
<evidence type="ECO:0000313" key="2">
    <source>
        <dbReference type="EMBL" id="KIW51736.1"/>
    </source>
</evidence>
<feature type="compositionally biased region" description="Acidic residues" evidence="1">
    <location>
        <begin position="1087"/>
        <end position="1096"/>
    </location>
</feature>
<feature type="compositionally biased region" description="Basic residues" evidence="1">
    <location>
        <begin position="834"/>
        <end position="847"/>
    </location>
</feature>
<accession>A0A0D2BHI2</accession>
<feature type="compositionally biased region" description="Basic and acidic residues" evidence="1">
    <location>
        <begin position="553"/>
        <end position="564"/>
    </location>
</feature>
<dbReference type="GeneID" id="25332330"/>
<dbReference type="RefSeq" id="XP_013312320.1">
    <property type="nucleotide sequence ID" value="XM_013456866.1"/>
</dbReference>
<feature type="region of interest" description="Disordered" evidence="1">
    <location>
        <begin position="1042"/>
        <end position="1061"/>
    </location>
</feature>
<evidence type="ECO:0000313" key="3">
    <source>
        <dbReference type="Proteomes" id="UP000054342"/>
    </source>
</evidence>
<feature type="compositionally biased region" description="Basic and acidic residues" evidence="1">
    <location>
        <begin position="602"/>
        <end position="615"/>
    </location>
</feature>
<feature type="compositionally biased region" description="Low complexity" evidence="1">
    <location>
        <begin position="392"/>
        <end position="402"/>
    </location>
</feature>
<dbReference type="AlphaFoldDB" id="A0A0D2BHI2"/>
<dbReference type="Proteomes" id="UP000054342">
    <property type="component" value="Unassembled WGS sequence"/>
</dbReference>
<feature type="compositionally biased region" description="Polar residues" evidence="1">
    <location>
        <begin position="348"/>
        <end position="357"/>
    </location>
</feature>
<evidence type="ECO:0000256" key="1">
    <source>
        <dbReference type="SAM" id="MobiDB-lite"/>
    </source>
</evidence>
<feature type="compositionally biased region" description="Polar residues" evidence="1">
    <location>
        <begin position="921"/>
        <end position="930"/>
    </location>
</feature>
<feature type="compositionally biased region" description="Pro residues" evidence="1">
    <location>
        <begin position="84"/>
        <end position="94"/>
    </location>
</feature>
<reference evidence="2 3" key="1">
    <citation type="submission" date="2015-01" db="EMBL/GenBank/DDBJ databases">
        <title>The Genome Sequence of Exophiala xenobiotica CBS118157.</title>
        <authorList>
            <consortium name="The Broad Institute Genomics Platform"/>
            <person name="Cuomo C."/>
            <person name="de Hoog S."/>
            <person name="Gorbushina A."/>
            <person name="Stielow B."/>
            <person name="Teixiera M."/>
            <person name="Abouelleil A."/>
            <person name="Chapman S.B."/>
            <person name="Priest M."/>
            <person name="Young S.K."/>
            <person name="Wortman J."/>
            <person name="Nusbaum C."/>
            <person name="Birren B."/>
        </authorList>
    </citation>
    <scope>NUCLEOTIDE SEQUENCE [LARGE SCALE GENOMIC DNA]</scope>
    <source>
        <strain evidence="2 3">CBS 118157</strain>
    </source>
</reference>
<feature type="region of interest" description="Disordered" evidence="1">
    <location>
        <begin position="738"/>
        <end position="847"/>
    </location>
</feature>
<feature type="compositionally biased region" description="Low complexity" evidence="1">
    <location>
        <begin position="967"/>
        <end position="980"/>
    </location>
</feature>
<name>A0A0D2BHI2_9EURO</name>
<feature type="region of interest" description="Disordered" evidence="1">
    <location>
        <begin position="471"/>
        <end position="713"/>
    </location>
</feature>
<feature type="compositionally biased region" description="Polar residues" evidence="1">
    <location>
        <begin position="690"/>
        <end position="700"/>
    </location>
</feature>
<feature type="compositionally biased region" description="Basic and acidic residues" evidence="1">
    <location>
        <begin position="623"/>
        <end position="641"/>
    </location>
</feature>
<organism evidence="2 3">
    <name type="scientific">Exophiala xenobiotica</name>
    <dbReference type="NCBI Taxonomy" id="348802"/>
    <lineage>
        <taxon>Eukaryota</taxon>
        <taxon>Fungi</taxon>
        <taxon>Dikarya</taxon>
        <taxon>Ascomycota</taxon>
        <taxon>Pezizomycotina</taxon>
        <taxon>Eurotiomycetes</taxon>
        <taxon>Chaetothyriomycetidae</taxon>
        <taxon>Chaetothyriales</taxon>
        <taxon>Herpotrichiellaceae</taxon>
        <taxon>Exophiala</taxon>
    </lineage>
</organism>
<dbReference type="HOGENOM" id="CLU_291724_0_0_1"/>
<feature type="compositionally biased region" description="Low complexity" evidence="1">
    <location>
        <begin position="940"/>
        <end position="949"/>
    </location>
</feature>
<feature type="region of interest" description="Disordered" evidence="1">
    <location>
        <begin position="168"/>
        <end position="192"/>
    </location>
</feature>
<feature type="compositionally biased region" description="Pro residues" evidence="1">
    <location>
        <begin position="481"/>
        <end position="491"/>
    </location>
</feature>
<feature type="region of interest" description="Disordered" evidence="1">
    <location>
        <begin position="331"/>
        <end position="373"/>
    </location>
</feature>